<evidence type="ECO:0000313" key="2">
    <source>
        <dbReference type="Proteomes" id="UP000018420"/>
    </source>
</evidence>
<evidence type="ECO:0000313" key="1">
    <source>
        <dbReference type="EMBL" id="EPR80608.1"/>
    </source>
</evidence>
<sequence>MGYKAYYELMRNSQFSTEVTDSALDPNKRKFKKIKIKITKDDFQLDLE</sequence>
<dbReference type="AlphaFoldDB" id="S7XXN0"/>
<dbReference type="EMBL" id="ASYZ01000198">
    <property type="protein sequence ID" value="EPR80608.1"/>
    <property type="molecule type" value="Genomic_DNA"/>
</dbReference>
<protein>
    <submittedName>
        <fullName evidence="1">Uncharacterized protein</fullName>
    </submittedName>
</protein>
<comment type="caution">
    <text evidence="1">The sequence shown here is derived from an EMBL/GenBank/DDBJ whole genome shotgun (WGS) entry which is preliminary data.</text>
</comment>
<accession>S7XXN0</accession>
<proteinExistence type="predicted"/>
<reference evidence="1 2" key="1">
    <citation type="submission" date="2013-05" db="EMBL/GenBank/DDBJ databases">
        <title>Genome assembly of Acinetobacter junii MTCC 11364.</title>
        <authorList>
            <person name="Khatri I."/>
            <person name="Singh N.K."/>
            <person name="Subramanian S."/>
            <person name="Mayilraj S."/>
        </authorList>
    </citation>
    <scope>NUCLEOTIDE SEQUENCE [LARGE SCALE GENOMIC DNA]</scope>
    <source>
        <strain evidence="1 2">MTCC 11364</strain>
    </source>
</reference>
<name>S7XXN0_ACIJU</name>
<gene>
    <name evidence="1" type="ORF">L292_1505</name>
</gene>
<dbReference type="PATRIC" id="fig|1330047.3.peg.3202"/>
<organism evidence="1 2">
    <name type="scientific">Acinetobacter junii CIP 107470 = MTCC 11364</name>
    <dbReference type="NCBI Taxonomy" id="1217666"/>
    <lineage>
        <taxon>Bacteria</taxon>
        <taxon>Pseudomonadati</taxon>
        <taxon>Pseudomonadota</taxon>
        <taxon>Gammaproteobacteria</taxon>
        <taxon>Moraxellales</taxon>
        <taxon>Moraxellaceae</taxon>
        <taxon>Acinetobacter</taxon>
    </lineage>
</organism>
<dbReference type="Proteomes" id="UP000018420">
    <property type="component" value="Unassembled WGS sequence"/>
</dbReference>